<keyword evidence="8" id="KW-0472">Membrane</keyword>
<dbReference type="InterPro" id="IPR003406">
    <property type="entry name" value="Glyco_trans_14"/>
</dbReference>
<proteinExistence type="inferred from homology"/>
<evidence type="ECO:0000256" key="5">
    <source>
        <dbReference type="ARBA" id="ARBA00022692"/>
    </source>
</evidence>
<keyword evidence="11" id="KW-1185">Reference proteome</keyword>
<evidence type="ECO:0000256" key="7">
    <source>
        <dbReference type="ARBA" id="ARBA00022989"/>
    </source>
</evidence>
<dbReference type="GO" id="GO:0008375">
    <property type="term" value="F:acetylglucosaminyltransferase activity"/>
    <property type="evidence" value="ECO:0007669"/>
    <property type="project" value="TreeGrafter"/>
</dbReference>
<sequence>MIDTLREQNGVVCSAEVLLLVCRPLYFLCCCSSDVAYQPAEMQFRRPTNQQRRLPLDAASGDQQNHFFKRDGAKTSVQAGRGKLPKPADKFLIDPSPSNNSLWPFHRHWETNCSAIFAGDTSVIRPTYNRLKKERQAHNGSILVPEDHEVQTWTRYCESYKRLRRYPSSPRSKEEAEFPVAYIIVVHKEAAQVERLLRAIYQPQNLYCIHPDTKSSSDFHRAIRGLVGCFKNVFITSRREDVQYAGYTRLLADINCMRDLTGPRGDEYRWKYVINLCGQDFPLKTNLEIVRQLKAYKGHNDITGVVPPKYITGRTSYHHVIKNKQVKRTGRAKVPAPHALKIHFGNAYYAATRHFVDYVLTSPAGTDLLRWSNDTYSPDEHFWATLQRAPGTPGGYPHPTWDENVRFMKWGDITKHPPCRGIYVRALCVFGVGYLDYLATQPYLFANKFYYSYDPVAIQCLEEALINRTQNPALSDRLPNFPVTNLVWQNHTALP</sequence>
<evidence type="ECO:0000313" key="11">
    <source>
        <dbReference type="Proteomes" id="UP000694845"/>
    </source>
</evidence>
<comment type="similarity">
    <text evidence="10">Belongs to the glycosyltransferase 14 family.</text>
</comment>
<keyword evidence="7" id="KW-1133">Transmembrane helix</keyword>
<dbReference type="OMA" id="KAYVFAY"/>
<gene>
    <name evidence="12 13 14 15 16" type="primary">LOC110988200</name>
</gene>
<evidence type="ECO:0000313" key="13">
    <source>
        <dbReference type="RefSeq" id="XP_022107203.1"/>
    </source>
</evidence>
<dbReference type="Pfam" id="PF02485">
    <property type="entry name" value="Branch"/>
    <property type="match status" value="1"/>
</dbReference>
<reference evidence="12 13" key="1">
    <citation type="submission" date="2025-04" db="UniProtKB">
        <authorList>
            <consortium name="RefSeq"/>
        </authorList>
    </citation>
    <scope>IDENTIFICATION</scope>
</reference>
<evidence type="ECO:0000256" key="9">
    <source>
        <dbReference type="ARBA" id="ARBA00023180"/>
    </source>
</evidence>
<evidence type="ECO:0000313" key="16">
    <source>
        <dbReference type="RefSeq" id="XP_022107207.1"/>
    </source>
</evidence>
<dbReference type="RefSeq" id="XP_022107207.1">
    <property type="nucleotide sequence ID" value="XM_022251515.1"/>
</dbReference>
<accession>A0A8B7ZNM8</accession>
<dbReference type="RefSeq" id="XP_022107205.1">
    <property type="nucleotide sequence ID" value="XM_022251513.1"/>
</dbReference>
<evidence type="ECO:0000256" key="4">
    <source>
        <dbReference type="ARBA" id="ARBA00022679"/>
    </source>
</evidence>
<keyword evidence="4" id="KW-0808">Transferase</keyword>
<keyword evidence="9" id="KW-0325">Glycoprotein</keyword>
<protein>
    <submittedName>
        <fullName evidence="12 13">N-acetyllactosaminide beta-1,6-N-acetylglucosaminyl-transferase-like</fullName>
    </submittedName>
</protein>
<dbReference type="GeneID" id="110988200"/>
<evidence type="ECO:0000256" key="6">
    <source>
        <dbReference type="ARBA" id="ARBA00022968"/>
    </source>
</evidence>
<dbReference type="PANTHER" id="PTHR19297:SF181">
    <property type="entry name" value="PROTEIN XYLOSYLTRANSFERASE"/>
    <property type="match status" value="1"/>
</dbReference>
<dbReference type="AlphaFoldDB" id="A0A8B7ZNM8"/>
<keyword evidence="5" id="KW-0812">Transmembrane</keyword>
<dbReference type="GO" id="GO:0016020">
    <property type="term" value="C:membrane"/>
    <property type="evidence" value="ECO:0007669"/>
    <property type="project" value="UniProtKB-SubCell"/>
</dbReference>
<organism evidence="11 13">
    <name type="scientific">Acanthaster planci</name>
    <name type="common">Crown-of-thorns starfish</name>
    <dbReference type="NCBI Taxonomy" id="133434"/>
    <lineage>
        <taxon>Eukaryota</taxon>
        <taxon>Metazoa</taxon>
        <taxon>Echinodermata</taxon>
        <taxon>Eleutherozoa</taxon>
        <taxon>Asterozoa</taxon>
        <taxon>Asteroidea</taxon>
        <taxon>Valvatacea</taxon>
        <taxon>Valvatida</taxon>
        <taxon>Acanthasteridae</taxon>
        <taxon>Acanthaster</taxon>
    </lineage>
</organism>
<evidence type="ECO:0000256" key="1">
    <source>
        <dbReference type="ARBA" id="ARBA00004606"/>
    </source>
</evidence>
<dbReference type="RefSeq" id="XP_022107206.1">
    <property type="nucleotide sequence ID" value="XM_022251514.1"/>
</dbReference>
<dbReference type="OrthoDB" id="2019572at2759"/>
<evidence type="ECO:0000256" key="8">
    <source>
        <dbReference type="ARBA" id="ARBA00023136"/>
    </source>
</evidence>
<dbReference type="Proteomes" id="UP000694845">
    <property type="component" value="Unplaced"/>
</dbReference>
<dbReference type="RefSeq" id="XP_022107203.1">
    <property type="nucleotide sequence ID" value="XM_022251511.1"/>
</dbReference>
<evidence type="ECO:0000256" key="2">
    <source>
        <dbReference type="ARBA" id="ARBA00004922"/>
    </source>
</evidence>
<evidence type="ECO:0000313" key="12">
    <source>
        <dbReference type="RefSeq" id="XP_022107202.1"/>
    </source>
</evidence>
<evidence type="ECO:0000313" key="15">
    <source>
        <dbReference type="RefSeq" id="XP_022107206.1"/>
    </source>
</evidence>
<dbReference type="KEGG" id="aplc:110988200"/>
<comment type="pathway">
    <text evidence="2">Protein modification; protein glycosylation.</text>
</comment>
<keyword evidence="6" id="KW-0735">Signal-anchor</keyword>
<evidence type="ECO:0000313" key="14">
    <source>
        <dbReference type="RefSeq" id="XP_022107205.1"/>
    </source>
</evidence>
<keyword evidence="3" id="KW-0328">Glycosyltransferase</keyword>
<evidence type="ECO:0000256" key="10">
    <source>
        <dbReference type="ARBA" id="ARBA00038150"/>
    </source>
</evidence>
<comment type="subcellular location">
    <subcellularLocation>
        <location evidence="1">Membrane</location>
        <topology evidence="1">Single-pass type II membrane protein</topology>
    </subcellularLocation>
</comment>
<dbReference type="RefSeq" id="XP_022107202.1">
    <property type="nucleotide sequence ID" value="XM_022251510.1"/>
</dbReference>
<evidence type="ECO:0000256" key="3">
    <source>
        <dbReference type="ARBA" id="ARBA00022676"/>
    </source>
</evidence>
<name>A0A8B7ZNM8_ACAPL</name>
<dbReference type="PANTHER" id="PTHR19297">
    <property type="entry name" value="GLYCOSYLTRANSFERASE 14 FAMILY MEMBER"/>
    <property type="match status" value="1"/>
</dbReference>